<dbReference type="PANTHER" id="PTHR43047">
    <property type="entry name" value="TWO-COMPONENT HISTIDINE PROTEIN KINASE"/>
    <property type="match status" value="1"/>
</dbReference>
<dbReference type="InterPro" id="IPR003594">
    <property type="entry name" value="HATPase_dom"/>
</dbReference>
<evidence type="ECO:0000256" key="6">
    <source>
        <dbReference type="ARBA" id="ARBA00022543"/>
    </source>
</evidence>
<dbReference type="GO" id="GO:0009881">
    <property type="term" value="F:photoreceptor activity"/>
    <property type="evidence" value="ECO:0007669"/>
    <property type="project" value="UniProtKB-KW"/>
</dbReference>
<keyword evidence="6" id="KW-0600">Photoreceptor protein</keyword>
<comment type="catalytic activity">
    <reaction evidence="1">
        <text>ATP + protein L-histidine = ADP + protein N-phospho-L-histidine.</text>
        <dbReference type="EC" id="2.7.13.3"/>
    </reaction>
</comment>
<dbReference type="Pfam" id="PF02518">
    <property type="entry name" value="HATPase_c"/>
    <property type="match status" value="1"/>
</dbReference>
<dbReference type="SUPFAM" id="SSF55874">
    <property type="entry name" value="ATPase domain of HSP90 chaperone/DNA topoisomerase II/histidine kinase"/>
    <property type="match status" value="1"/>
</dbReference>
<dbReference type="GO" id="GO:0009927">
    <property type="term" value="F:histidine phosphotransfer kinase activity"/>
    <property type="evidence" value="ECO:0007669"/>
    <property type="project" value="TreeGrafter"/>
</dbReference>
<feature type="domain" description="Histidine kinase" evidence="19">
    <location>
        <begin position="551"/>
        <end position="767"/>
    </location>
</feature>
<dbReference type="Gene3D" id="3.30.450.270">
    <property type="match status" value="1"/>
</dbReference>
<evidence type="ECO:0000256" key="1">
    <source>
        <dbReference type="ARBA" id="ARBA00000085"/>
    </source>
</evidence>
<name>A0AB33A320_ALTME</name>
<organism evidence="21 22">
    <name type="scientific">Alteromonas macleodii (strain English Channel 673)</name>
    <dbReference type="NCBI Taxonomy" id="1004788"/>
    <lineage>
        <taxon>Bacteria</taxon>
        <taxon>Pseudomonadati</taxon>
        <taxon>Pseudomonadota</taxon>
        <taxon>Gammaproteobacteria</taxon>
        <taxon>Alteromonadales</taxon>
        <taxon>Alteromonadaceae</taxon>
        <taxon>Alteromonas/Salinimonas group</taxon>
        <taxon>Alteromonas</taxon>
    </lineage>
</organism>
<dbReference type="KEGG" id="amg:AMEC673_17075"/>
<dbReference type="Pfam" id="PF08446">
    <property type="entry name" value="PAS_2"/>
    <property type="match status" value="1"/>
</dbReference>
<dbReference type="Gene3D" id="1.10.287.130">
    <property type="match status" value="1"/>
</dbReference>
<evidence type="ECO:0000313" key="22">
    <source>
        <dbReference type="Proteomes" id="UP000006296"/>
    </source>
</evidence>
<dbReference type="GO" id="GO:0000155">
    <property type="term" value="F:phosphorelay sensor kinase activity"/>
    <property type="evidence" value="ECO:0007669"/>
    <property type="project" value="InterPro"/>
</dbReference>
<dbReference type="PRINTS" id="PR00344">
    <property type="entry name" value="BCTRLSENSOR"/>
</dbReference>
<dbReference type="InterPro" id="IPR003661">
    <property type="entry name" value="HisK_dim/P_dom"/>
</dbReference>
<dbReference type="Pfam" id="PF01590">
    <property type="entry name" value="GAF"/>
    <property type="match status" value="1"/>
</dbReference>
<evidence type="ECO:0000259" key="19">
    <source>
        <dbReference type="PROSITE" id="PS50109"/>
    </source>
</evidence>
<keyword evidence="12" id="KW-0067">ATP-binding</keyword>
<evidence type="ECO:0000256" key="3">
    <source>
        <dbReference type="ARBA" id="ARBA00006402"/>
    </source>
</evidence>
<dbReference type="EC" id="2.7.13.3" evidence="4"/>
<keyword evidence="8" id="KW-0716">Sensory transduction</keyword>
<evidence type="ECO:0000256" key="17">
    <source>
        <dbReference type="PROSITE-ProRule" id="PRU00169"/>
    </source>
</evidence>
<dbReference type="GO" id="GO:0005524">
    <property type="term" value="F:ATP binding"/>
    <property type="evidence" value="ECO:0007669"/>
    <property type="project" value="UniProtKB-KW"/>
</dbReference>
<dbReference type="CDD" id="cd00075">
    <property type="entry name" value="HATPase"/>
    <property type="match status" value="1"/>
</dbReference>
<sequence length="920" mass="102574">MKVRFPNFSAKAMQHVTDKKIKTLQNCEDEAIHLIESVQSFGYVIAVDPETKKIQVVSENINELFKVSITAGETLITELIDTPSEDAPTFQSIYQSVKGGNTRRAYQWKFAENALCLDNWEKEGSGVAFDSNGLLVIELEPTPQLSYEAALHWVPMDVNIRTLLPDVDGCESISDVADAIAGVFKRYIGFDSVMVYQFDKTYSGEVIGEAKFPGARSFKGLKFPASDIPSQARALYLKNRVRCVFDVEHPPIALIPTVQEAERPPLDLSMSMVRSVSPVHITYLKNMGIRSSFSVSLVFESKLWGLLACHNNEPKYIDQKKRLVCESLGHLYAWQLHTKALHEKKEQFQIRQRKLNTIIHQLTGFSNPLEAITQKEKGLLDVANACGMAVITPVDKYLVGKTPSEQTLTRLLDKFVIPNSEESIAISKLAEEVSEQCDLNGIRGMYISCVSAKLGYYTVWFREQKDKTIRWAGREAANKDVGKVLTPRNSFDMYLQSVADESVEWTEDDQLIIEGFDHLFIPYALSLKASLDKQISKLEELDKAKDQFLASISHELRSPLNSIVGWTDLALMDVTNVDRMSDALGVIKRAASTQAALINDILDLSRIISGTMKLSTHSLNIAGSIFEVAKSFEAGFASKNIQLSINCEDEHTQILGDNLRIKQVINNLLSNALKFTAKGGTVHVRGRREHSNYLFRVKDNGKGMTQDQIARVFERFYQGKDSHNKLGLGLGLSIVKSLVEMHGGEIRAESDGPNSGTTFFVSLPIAPLSLHDDIIETKNSEISDLTESLRLSGLRILVAEDEQDARDFIKLFLESNGARVNVVKNGLLAWKELNDMPEAFDLLLSDIGMPEMDGLGLVLKMRASEIPEIAKLNAVALTAYAYTSDRVKALKAGFNNYVSKPVDGEELLTILEMYLPETTH</sequence>
<evidence type="ECO:0000256" key="15">
    <source>
        <dbReference type="ARBA" id="ARBA00023136"/>
    </source>
</evidence>
<dbReference type="InterPro" id="IPR029016">
    <property type="entry name" value="GAF-like_dom_sf"/>
</dbReference>
<evidence type="ECO:0000256" key="11">
    <source>
        <dbReference type="ARBA" id="ARBA00022777"/>
    </source>
</evidence>
<keyword evidence="5" id="KW-1003">Cell membrane</keyword>
<dbReference type="InterPro" id="IPR004358">
    <property type="entry name" value="Sig_transdc_His_kin-like_C"/>
</dbReference>
<dbReference type="SMART" id="SM00448">
    <property type="entry name" value="REC"/>
    <property type="match status" value="1"/>
</dbReference>
<dbReference type="Gene3D" id="3.30.565.10">
    <property type="entry name" value="Histidine kinase-like ATPase, C-terminal domain"/>
    <property type="match status" value="1"/>
</dbReference>
<evidence type="ECO:0000256" key="13">
    <source>
        <dbReference type="ARBA" id="ARBA00022991"/>
    </source>
</evidence>
<dbReference type="SUPFAM" id="SSF47384">
    <property type="entry name" value="Homodimeric domain of signal transducing histidine kinase"/>
    <property type="match status" value="1"/>
</dbReference>
<dbReference type="SMART" id="SM00388">
    <property type="entry name" value="HisKA"/>
    <property type="match status" value="1"/>
</dbReference>
<dbReference type="Pfam" id="PF00360">
    <property type="entry name" value="PHY"/>
    <property type="match status" value="1"/>
</dbReference>
<feature type="domain" description="Response regulatory" evidence="20">
    <location>
        <begin position="795"/>
        <end position="915"/>
    </location>
</feature>
<dbReference type="Pfam" id="PF00072">
    <property type="entry name" value="Response_reg"/>
    <property type="match status" value="1"/>
</dbReference>
<evidence type="ECO:0000256" key="2">
    <source>
        <dbReference type="ARBA" id="ARBA00004236"/>
    </source>
</evidence>
<dbReference type="Proteomes" id="UP000006296">
    <property type="component" value="Chromosome"/>
</dbReference>
<dbReference type="Gene3D" id="3.40.50.2300">
    <property type="match status" value="1"/>
</dbReference>
<dbReference type="InterPro" id="IPR016132">
    <property type="entry name" value="Phyto_chromo_attachment"/>
</dbReference>
<dbReference type="SMART" id="SM00387">
    <property type="entry name" value="HATPase_c"/>
    <property type="match status" value="1"/>
</dbReference>
<dbReference type="FunFam" id="3.30.565.10:FF:000023">
    <property type="entry name" value="PAS domain-containing sensor histidine kinase"/>
    <property type="match status" value="1"/>
</dbReference>
<evidence type="ECO:0000256" key="12">
    <source>
        <dbReference type="ARBA" id="ARBA00022840"/>
    </source>
</evidence>
<reference evidence="22" key="1">
    <citation type="journal article" date="2012" name="Sci. Rep.">
        <title>Genomes of surface isolates of Alteromonas macleodii: the life of a widespread marine opportunistic copiotroph.</title>
        <authorList>
            <person name="Lopez-Perez M."/>
            <person name="Gonzaga A."/>
            <person name="Martin-Cuadrado A.B."/>
            <person name="Onyshchenko O."/>
            <person name="Ghavidel A."/>
            <person name="Ghai R."/>
            <person name="Rodriguez-Valera F."/>
        </authorList>
    </citation>
    <scope>NUCLEOTIDE SEQUENCE [LARGE SCALE GENOMIC DNA]</scope>
    <source>
        <strain evidence="22">English Channel 673</strain>
    </source>
</reference>
<dbReference type="PROSITE" id="PS50110">
    <property type="entry name" value="RESPONSE_REGULATORY"/>
    <property type="match status" value="1"/>
</dbReference>
<dbReference type="InterPro" id="IPR013515">
    <property type="entry name" value="Phytochrome_cen-reg"/>
</dbReference>
<dbReference type="GO" id="GO:0006355">
    <property type="term" value="P:regulation of DNA-templated transcription"/>
    <property type="evidence" value="ECO:0007669"/>
    <property type="project" value="InterPro"/>
</dbReference>
<dbReference type="SUPFAM" id="SSF55781">
    <property type="entry name" value="GAF domain-like"/>
    <property type="match status" value="2"/>
</dbReference>
<dbReference type="GO" id="GO:0005886">
    <property type="term" value="C:plasma membrane"/>
    <property type="evidence" value="ECO:0007669"/>
    <property type="project" value="UniProtKB-SubCell"/>
</dbReference>
<protein>
    <recommendedName>
        <fullName evidence="4">histidine kinase</fullName>
        <ecNumber evidence="4">2.7.13.3</ecNumber>
    </recommendedName>
</protein>
<evidence type="ECO:0000256" key="8">
    <source>
        <dbReference type="ARBA" id="ARBA00022606"/>
    </source>
</evidence>
<keyword evidence="13" id="KW-0157">Chromophore</keyword>
<dbReference type="SUPFAM" id="SSF55785">
    <property type="entry name" value="PYP-like sensor domain (PAS domain)"/>
    <property type="match status" value="1"/>
</dbReference>
<dbReference type="EMBL" id="CP003844">
    <property type="protein sequence ID" value="AFT76097.1"/>
    <property type="molecule type" value="Genomic_DNA"/>
</dbReference>
<gene>
    <name evidence="21" type="ordered locus">AMEC673_17075</name>
</gene>
<evidence type="ECO:0000256" key="10">
    <source>
        <dbReference type="ARBA" id="ARBA00022741"/>
    </source>
</evidence>
<dbReference type="InterPro" id="IPR013654">
    <property type="entry name" value="PAS_2"/>
</dbReference>
<dbReference type="InterPro" id="IPR035965">
    <property type="entry name" value="PAS-like_dom_sf"/>
</dbReference>
<comment type="similarity">
    <text evidence="3">In the N-terminal section; belongs to the phytochrome family.</text>
</comment>
<keyword evidence="16" id="KW-0675">Receptor</keyword>
<accession>A0AB33A320</accession>
<keyword evidence="11 21" id="KW-0418">Kinase</keyword>
<dbReference type="InterPro" id="IPR001789">
    <property type="entry name" value="Sig_transdc_resp-reg_receiver"/>
</dbReference>
<dbReference type="InterPro" id="IPR036890">
    <property type="entry name" value="HATPase_C_sf"/>
</dbReference>
<dbReference type="Gene3D" id="3.30.450.40">
    <property type="match status" value="1"/>
</dbReference>
<dbReference type="PROSITE" id="PS50109">
    <property type="entry name" value="HIS_KIN"/>
    <property type="match status" value="1"/>
</dbReference>
<dbReference type="InterPro" id="IPR011006">
    <property type="entry name" value="CheY-like_superfamily"/>
</dbReference>
<dbReference type="InterPro" id="IPR036097">
    <property type="entry name" value="HisK_dim/P_sf"/>
</dbReference>
<keyword evidence="7 17" id="KW-0597">Phosphoprotein</keyword>
<dbReference type="Gene3D" id="3.30.450.20">
    <property type="entry name" value="PAS domain"/>
    <property type="match status" value="1"/>
</dbReference>
<proteinExistence type="inferred from homology"/>
<keyword evidence="15" id="KW-0472">Membrane</keyword>
<dbReference type="PANTHER" id="PTHR43047:SF72">
    <property type="entry name" value="OSMOSENSING HISTIDINE PROTEIN KINASE SLN1"/>
    <property type="match status" value="1"/>
</dbReference>
<keyword evidence="9" id="KW-0808">Transferase</keyword>
<dbReference type="AlphaFoldDB" id="A0AB33A320"/>
<dbReference type="Pfam" id="PF00512">
    <property type="entry name" value="HisKA"/>
    <property type="match status" value="1"/>
</dbReference>
<keyword evidence="10" id="KW-0547">Nucleotide-binding</keyword>
<dbReference type="PROSITE" id="PS50046">
    <property type="entry name" value="PHYTOCHROME_2"/>
    <property type="match status" value="1"/>
</dbReference>
<evidence type="ECO:0000256" key="7">
    <source>
        <dbReference type="ARBA" id="ARBA00022553"/>
    </source>
</evidence>
<evidence type="ECO:0000256" key="5">
    <source>
        <dbReference type="ARBA" id="ARBA00022475"/>
    </source>
</evidence>
<evidence type="ECO:0000256" key="9">
    <source>
        <dbReference type="ARBA" id="ARBA00022679"/>
    </source>
</evidence>
<evidence type="ECO:0000256" key="4">
    <source>
        <dbReference type="ARBA" id="ARBA00012438"/>
    </source>
</evidence>
<dbReference type="GO" id="GO:0009584">
    <property type="term" value="P:detection of visible light"/>
    <property type="evidence" value="ECO:0007669"/>
    <property type="project" value="InterPro"/>
</dbReference>
<comment type="subcellular location">
    <subcellularLocation>
        <location evidence="2">Cell membrane</location>
    </subcellularLocation>
</comment>
<dbReference type="InterPro" id="IPR043150">
    <property type="entry name" value="Phytochrome_PHY_sf"/>
</dbReference>
<dbReference type="InterPro" id="IPR005467">
    <property type="entry name" value="His_kinase_dom"/>
</dbReference>
<dbReference type="CDD" id="cd00082">
    <property type="entry name" value="HisKA"/>
    <property type="match status" value="1"/>
</dbReference>
<evidence type="ECO:0000259" key="18">
    <source>
        <dbReference type="PROSITE" id="PS50046"/>
    </source>
</evidence>
<feature type="modified residue" description="4-aspartylphosphate" evidence="17">
    <location>
        <position position="846"/>
    </location>
</feature>
<keyword evidence="14" id="KW-0902">Two-component regulatory system</keyword>
<evidence type="ECO:0000256" key="16">
    <source>
        <dbReference type="ARBA" id="ARBA00023170"/>
    </source>
</evidence>
<dbReference type="SUPFAM" id="SSF52172">
    <property type="entry name" value="CheY-like"/>
    <property type="match status" value="1"/>
</dbReference>
<feature type="domain" description="Phytochrome chromophore attachment site" evidence="18">
    <location>
        <begin position="172"/>
        <end position="330"/>
    </location>
</feature>
<dbReference type="InterPro" id="IPR003018">
    <property type="entry name" value="GAF"/>
</dbReference>
<evidence type="ECO:0000313" key="21">
    <source>
        <dbReference type="EMBL" id="AFT76097.1"/>
    </source>
</evidence>
<evidence type="ECO:0000259" key="20">
    <source>
        <dbReference type="PROSITE" id="PS50110"/>
    </source>
</evidence>
<evidence type="ECO:0000256" key="14">
    <source>
        <dbReference type="ARBA" id="ARBA00023012"/>
    </source>
</evidence>